<evidence type="ECO:0008006" key="3">
    <source>
        <dbReference type="Google" id="ProtNLM"/>
    </source>
</evidence>
<sequence length="166" mass="19919">MNNIRKIMKYLYTLSFKDFENKYTFLGEGIARKVYALDDNYVLKVAKNDDGYYQNFVENYVYSHSNKHLKNYLCPIIYYSPKILIMKRAIPLKSLLKITRSDFMVILKQKNMLNDMHELIDRFLLYSNDIFTPRSWGIIDNKYYLIDYGCTNDLGDEYYDMILLNL</sequence>
<accession>A0A919VKJ1</accession>
<dbReference type="RefSeq" id="WP_212902420.1">
    <property type="nucleotide sequence ID" value="NZ_BOPZ01000002.1"/>
</dbReference>
<dbReference type="Gene3D" id="3.30.200.20">
    <property type="entry name" value="Phosphorylase Kinase, domain 1"/>
    <property type="match status" value="1"/>
</dbReference>
<evidence type="ECO:0000313" key="2">
    <source>
        <dbReference type="Proteomes" id="UP000679179"/>
    </source>
</evidence>
<proteinExistence type="predicted"/>
<evidence type="ECO:0000313" key="1">
    <source>
        <dbReference type="EMBL" id="GIM27663.1"/>
    </source>
</evidence>
<dbReference type="EMBL" id="BOPZ01000002">
    <property type="protein sequence ID" value="GIM27663.1"/>
    <property type="molecule type" value="Genomic_DNA"/>
</dbReference>
<keyword evidence="2" id="KW-1185">Reference proteome</keyword>
<reference evidence="1" key="1">
    <citation type="submission" date="2021-03" db="EMBL/GenBank/DDBJ databases">
        <title>Taxonomic study of Clostridium polyendosporum from meadow-gley soil under rice.</title>
        <authorList>
            <person name="Kobayashi H."/>
            <person name="Tanizawa Y."/>
            <person name="Yagura M."/>
        </authorList>
    </citation>
    <scope>NUCLEOTIDE SEQUENCE</scope>
    <source>
        <strain evidence="1">JCM 30710</strain>
    </source>
</reference>
<comment type="caution">
    <text evidence="1">The sequence shown here is derived from an EMBL/GenBank/DDBJ whole genome shotgun (WGS) entry which is preliminary data.</text>
</comment>
<protein>
    <recommendedName>
        <fullName evidence="3">Protein kinase domain-containing protein</fullName>
    </recommendedName>
</protein>
<name>A0A919VKJ1_9CLOT</name>
<gene>
    <name evidence="1" type="ORF">CPJCM30710_03290</name>
</gene>
<dbReference type="Proteomes" id="UP000679179">
    <property type="component" value="Unassembled WGS sequence"/>
</dbReference>
<organism evidence="1 2">
    <name type="scientific">Clostridium polyendosporum</name>
    <dbReference type="NCBI Taxonomy" id="69208"/>
    <lineage>
        <taxon>Bacteria</taxon>
        <taxon>Bacillati</taxon>
        <taxon>Bacillota</taxon>
        <taxon>Clostridia</taxon>
        <taxon>Eubacteriales</taxon>
        <taxon>Clostridiaceae</taxon>
        <taxon>Clostridium</taxon>
    </lineage>
</organism>
<dbReference type="AlphaFoldDB" id="A0A919VKJ1"/>